<name>A0A9P6Z207_9FUNG</name>
<feature type="compositionally biased region" description="Acidic residues" evidence="1">
    <location>
        <begin position="455"/>
        <end position="484"/>
    </location>
</feature>
<evidence type="ECO:0000313" key="3">
    <source>
        <dbReference type="Proteomes" id="UP000740926"/>
    </source>
</evidence>
<feature type="compositionally biased region" description="Basic and acidic residues" evidence="1">
    <location>
        <begin position="297"/>
        <end position="307"/>
    </location>
</feature>
<reference evidence="2 3" key="1">
    <citation type="journal article" date="2020" name="Microb. Genom.">
        <title>Genetic diversity of clinical and environmental Mucorales isolates obtained from an investigation of mucormycosis cases among solid organ transplant recipients.</title>
        <authorList>
            <person name="Nguyen M.H."/>
            <person name="Kaul D."/>
            <person name="Muto C."/>
            <person name="Cheng S.J."/>
            <person name="Richter R.A."/>
            <person name="Bruno V.M."/>
            <person name="Liu G."/>
            <person name="Beyhan S."/>
            <person name="Sundermann A.J."/>
            <person name="Mounaud S."/>
            <person name="Pasculle A.W."/>
            <person name="Nierman W.C."/>
            <person name="Driscoll E."/>
            <person name="Cumbie R."/>
            <person name="Clancy C.J."/>
            <person name="Dupont C.L."/>
        </authorList>
    </citation>
    <scope>NUCLEOTIDE SEQUENCE [LARGE SCALE GENOMIC DNA]</scope>
    <source>
        <strain evidence="2 3">GL24</strain>
    </source>
</reference>
<dbReference type="InterPro" id="IPR031793">
    <property type="entry name" value="KICSTOR_ITFG2"/>
</dbReference>
<dbReference type="AlphaFoldDB" id="A0A9P6Z207"/>
<gene>
    <name evidence="2" type="ORF">G6F50_007052</name>
</gene>
<dbReference type="PANTHER" id="PTHR16317">
    <property type="entry name" value="INTEGRIN ALPHA REPEAT DOMAIN-CONTAINING"/>
    <property type="match status" value="1"/>
</dbReference>
<protein>
    <submittedName>
        <fullName evidence="2">Uncharacterized protein</fullName>
    </submittedName>
</protein>
<evidence type="ECO:0000313" key="2">
    <source>
        <dbReference type="EMBL" id="KAG1568699.1"/>
    </source>
</evidence>
<dbReference type="EMBL" id="JAANIU010001083">
    <property type="protein sequence ID" value="KAG1568699.1"/>
    <property type="molecule type" value="Genomic_DNA"/>
</dbReference>
<dbReference type="Pfam" id="PF15907">
    <property type="entry name" value="Itfg2"/>
    <property type="match status" value="2"/>
</dbReference>
<comment type="caution">
    <text evidence="2">The sequence shown here is derived from an EMBL/GenBank/DDBJ whole genome shotgun (WGS) entry which is preliminary data.</text>
</comment>
<sequence>MRTISLVKRLKWSFSGNMNPHALVIGDVDNDDKNEFVIGNLSGDLAIFKGKCQDGYPSYVCRGLGTITCIAIGDVRNHGKNSVVVINAEGHAHIFDIPVKTKHAEQVSVDDYLRGGRRSSDTASVVAFKRMMSNSSYYTTNSGNDHQTKSVPSIYDLEKPNLTLKVPVNVNKILIADIGNNDNKNELVLARTDRILHVFRLASSAEPHLDTKKASTLNNLISPSSSSILDSSRKYSLLEVNMWVFDGQISSLCTTSHPERPNESILLVAQPGNTFTIIDKHGKRYNRDFTPQYEQPQQKEKQKEETDLIKDDTSVMTDEAGNTFSRTNYIVRNWPTADSTMPNNQLDGKGHESSTVATEIVVGKRHLSENSYSTNEIGILSMDGKFSIYDLKNKTLSHRDLFVTHKLFSLATLDITKSSARSNVDHVQQNDTTKSGIHTTSSNTSQLRHSSGVEEQSEEDDEDVEEDDEDDEDDEDYEEEDSDDKDYHSDSDYESWDETSESEEVPGCDLFVACAWNGVTYLIEWSRRIEDSKIKYQLVKFAFEGRVCAFTAGLYAVDNSGENIPCLFYVDFEDQIYVYYDVRISPGPVNGFIDAIDDDVEEAIDRIIGIEGAIESLIQSEQQQPHQQKQKKSGENEEEEDMIDLGDGWRGVTNEEECSFIKQEDSDPLNLADFIHECLYEFDSMKDKLEKEVLSFEQNTLSNRLPPAADIRRLSDLNISIEPTLDNEVVSDAASILEEEKEENRKYLYSVTRSEDSSEEYDNDIHIASWIEGSLIASSIFKQDDMTSSSSEDDDYS</sequence>
<accession>A0A9P6Z207</accession>
<dbReference type="InterPro" id="IPR028994">
    <property type="entry name" value="Integrin_alpha_N"/>
</dbReference>
<feature type="region of interest" description="Disordered" evidence="1">
    <location>
        <begin position="424"/>
        <end position="502"/>
    </location>
</feature>
<feature type="region of interest" description="Disordered" evidence="1">
    <location>
        <begin position="287"/>
        <end position="307"/>
    </location>
</feature>
<proteinExistence type="predicted"/>
<feature type="region of interest" description="Disordered" evidence="1">
    <location>
        <begin position="619"/>
        <end position="642"/>
    </location>
</feature>
<evidence type="ECO:0000256" key="1">
    <source>
        <dbReference type="SAM" id="MobiDB-lite"/>
    </source>
</evidence>
<dbReference type="SUPFAM" id="SSF69318">
    <property type="entry name" value="Integrin alpha N-terminal domain"/>
    <property type="match status" value="1"/>
</dbReference>
<organism evidence="2 3">
    <name type="scientific">Rhizopus delemar</name>
    <dbReference type="NCBI Taxonomy" id="936053"/>
    <lineage>
        <taxon>Eukaryota</taxon>
        <taxon>Fungi</taxon>
        <taxon>Fungi incertae sedis</taxon>
        <taxon>Mucoromycota</taxon>
        <taxon>Mucoromycotina</taxon>
        <taxon>Mucoromycetes</taxon>
        <taxon>Mucorales</taxon>
        <taxon>Mucorineae</taxon>
        <taxon>Rhizopodaceae</taxon>
        <taxon>Rhizopus</taxon>
    </lineage>
</organism>
<dbReference type="Proteomes" id="UP000740926">
    <property type="component" value="Unassembled WGS sequence"/>
</dbReference>
<keyword evidence="3" id="KW-1185">Reference proteome</keyword>
<dbReference type="PANTHER" id="PTHR16317:SF1">
    <property type="entry name" value="KICSTOR COMPLEX PROTEIN ITFG2"/>
    <property type="match status" value="1"/>
</dbReference>
<feature type="compositionally biased region" description="Polar residues" evidence="1">
    <location>
        <begin position="424"/>
        <end position="449"/>
    </location>
</feature>
<feature type="compositionally biased region" description="Acidic residues" evidence="1">
    <location>
        <begin position="492"/>
        <end position="502"/>
    </location>
</feature>
<dbReference type="GO" id="GO:0032006">
    <property type="term" value="P:regulation of TOR signaling"/>
    <property type="evidence" value="ECO:0007669"/>
    <property type="project" value="TreeGrafter"/>
</dbReference>